<keyword evidence="3" id="KW-1185">Reference proteome</keyword>
<dbReference type="InterPro" id="IPR032675">
    <property type="entry name" value="LRR_dom_sf"/>
</dbReference>
<evidence type="ECO:0000313" key="2">
    <source>
        <dbReference type="EnsemblMetazoa" id="ISCW005688-PA"/>
    </source>
</evidence>
<organism>
    <name type="scientific">Ixodes scapularis</name>
    <name type="common">Black-legged tick</name>
    <name type="synonym">Deer tick</name>
    <dbReference type="NCBI Taxonomy" id="6945"/>
    <lineage>
        <taxon>Eukaryota</taxon>
        <taxon>Metazoa</taxon>
        <taxon>Ecdysozoa</taxon>
        <taxon>Arthropoda</taxon>
        <taxon>Chelicerata</taxon>
        <taxon>Arachnida</taxon>
        <taxon>Acari</taxon>
        <taxon>Parasitiformes</taxon>
        <taxon>Ixodida</taxon>
        <taxon>Ixodoidea</taxon>
        <taxon>Ixodidae</taxon>
        <taxon>Ixodinae</taxon>
        <taxon>Ixodes</taxon>
    </lineage>
</organism>
<dbReference type="VEuPathDB" id="VectorBase:ISCP_007504"/>
<dbReference type="VEuPathDB" id="VectorBase:ISCI005688"/>
<evidence type="ECO:0000313" key="3">
    <source>
        <dbReference type="Proteomes" id="UP000001555"/>
    </source>
</evidence>
<gene>
    <name evidence="1" type="ORF">IscW_ISCW005688</name>
</gene>
<dbReference type="HOGENOM" id="CLU_583016_0_0_1"/>
<evidence type="ECO:0000313" key="1">
    <source>
        <dbReference type="EMBL" id="EEC08516.1"/>
    </source>
</evidence>
<dbReference type="EMBL" id="ABJB010740783">
    <property type="status" value="NOT_ANNOTATED_CDS"/>
    <property type="molecule type" value="Genomic_DNA"/>
</dbReference>
<dbReference type="Gene3D" id="3.80.10.10">
    <property type="entry name" value="Ribonuclease Inhibitor"/>
    <property type="match status" value="1"/>
</dbReference>
<proteinExistence type="predicted"/>
<reference evidence="1 3" key="1">
    <citation type="submission" date="2008-03" db="EMBL/GenBank/DDBJ databases">
        <title>Annotation of Ixodes scapularis.</title>
        <authorList>
            <consortium name="Ixodes scapularis Genome Project Consortium"/>
            <person name="Caler E."/>
            <person name="Hannick L.I."/>
            <person name="Bidwell S."/>
            <person name="Joardar V."/>
            <person name="Thiagarajan M."/>
            <person name="Amedeo P."/>
            <person name="Galinsky K.J."/>
            <person name="Schobel S."/>
            <person name="Inman J."/>
            <person name="Hostetler J."/>
            <person name="Miller J."/>
            <person name="Hammond M."/>
            <person name="Megy K."/>
            <person name="Lawson D."/>
            <person name="Kodira C."/>
            <person name="Sutton G."/>
            <person name="Meyer J."/>
            <person name="Hill C.A."/>
            <person name="Birren B."/>
            <person name="Nene V."/>
            <person name="Collins F."/>
            <person name="Alarcon-Chaidez F."/>
            <person name="Wikel S."/>
            <person name="Strausberg R."/>
        </authorList>
    </citation>
    <scope>NUCLEOTIDE SEQUENCE [LARGE SCALE GENOMIC DNA]</scope>
    <source>
        <strain evidence="3">Wikel</strain>
        <strain evidence="1">Wikel colony</strain>
    </source>
</reference>
<dbReference type="OrthoDB" id="6505246at2759"/>
<dbReference type="PaxDb" id="6945-B7PPJ4"/>
<accession>B7PPJ4</accession>
<dbReference type="InParanoid" id="B7PPJ4"/>
<dbReference type="SUPFAM" id="SSF52047">
    <property type="entry name" value="RNI-like"/>
    <property type="match status" value="1"/>
</dbReference>
<name>B7PPJ4_IXOSC</name>
<dbReference type="Proteomes" id="UP000001555">
    <property type="component" value="Unassembled WGS sequence"/>
</dbReference>
<dbReference type="GO" id="GO:1905761">
    <property type="term" value="F:SCF ubiquitin ligase complex binding"/>
    <property type="evidence" value="ECO:0000318"/>
    <property type="project" value="GO_Central"/>
</dbReference>
<sequence>MYAVEVLDGRFCYIHKHRHVDKLSILCAERAAMLLRLGSGTVTGGLHRLPSPELQQLLDELASRSPLRSLTWPDVAPLCQLGRLRHLKLERILVTHPDMRAILAAMDPEILTQLTIRCKCQDLGPGPGWDERVRGGCHEERQRDVVSLVELVGQSRDLQRLQTDFELDVERLATSGPYPCLRRLTLTRLTVSGMPRSALTGRELQMLLLQMPALRELRCNVAHALAEVGVDAQSMLGRLEVVNVLLDQPAQAAGISPVELLARFCPNIREVTIRVSTERDLSPLRRLRHLESLSLRFGGSGARAFLNESFLEALGDVAHNLRHLELPVQAHLRSQALADACPALKSLVARCFFNRRRADIESPRPNSTMPLLEDLDVDTLVDASVLLPMCPQLTRLGLTLSQLTATDARELADLCLTHCPRLQQMTLQLLHAGCSHRAAVYLLQHLTRVPQLRIFSTPSEDMVNGDLPH</sequence>
<dbReference type="AlphaFoldDB" id="B7PPJ4"/>
<reference evidence="2" key="2">
    <citation type="submission" date="2020-05" db="UniProtKB">
        <authorList>
            <consortium name="EnsemblMetazoa"/>
        </authorList>
    </citation>
    <scope>IDENTIFICATION</scope>
    <source>
        <strain evidence="2">wikel</strain>
    </source>
</reference>
<dbReference type="EnsemblMetazoa" id="ISCW005688-RA">
    <property type="protein sequence ID" value="ISCW005688-PA"/>
    <property type="gene ID" value="ISCW005688"/>
</dbReference>
<dbReference type="VEuPathDB" id="VectorBase:ISCW005688"/>
<protein>
    <submittedName>
        <fullName evidence="1 2">Uncharacterized protein</fullName>
    </submittedName>
</protein>
<dbReference type="EMBL" id="DS758500">
    <property type="protein sequence ID" value="EEC08516.1"/>
    <property type="molecule type" value="Genomic_DNA"/>
</dbReference>